<evidence type="ECO:0000259" key="2">
    <source>
        <dbReference type="Pfam" id="PF03466"/>
    </source>
</evidence>
<comment type="caution">
    <text evidence="3">The sequence shown here is derived from an EMBL/GenBank/DDBJ whole genome shotgun (WGS) entry which is preliminary data.</text>
</comment>
<evidence type="ECO:0000313" key="4">
    <source>
        <dbReference type="Proteomes" id="UP000005939"/>
    </source>
</evidence>
<dbReference type="Gene3D" id="3.40.190.290">
    <property type="match status" value="1"/>
</dbReference>
<dbReference type="GO" id="GO:0003700">
    <property type="term" value="F:DNA-binding transcription factor activity"/>
    <property type="evidence" value="ECO:0007669"/>
    <property type="project" value="TreeGrafter"/>
</dbReference>
<accession>G6EZ63</accession>
<dbReference type="eggNOG" id="COG0583">
    <property type="taxonomic scope" value="Bacteria"/>
</dbReference>
<organism evidence="3 4">
    <name type="scientific">Commensalibacter intestini A911</name>
    <dbReference type="NCBI Taxonomy" id="1088868"/>
    <lineage>
        <taxon>Bacteria</taxon>
        <taxon>Pseudomonadati</taxon>
        <taxon>Pseudomonadota</taxon>
        <taxon>Alphaproteobacteria</taxon>
        <taxon>Acetobacterales</taxon>
        <taxon>Acetobacteraceae</taxon>
    </lineage>
</organism>
<dbReference type="PANTHER" id="PTHR30537">
    <property type="entry name" value="HTH-TYPE TRANSCRIPTIONAL REGULATOR"/>
    <property type="match status" value="1"/>
</dbReference>
<comment type="similarity">
    <text evidence="1">Belongs to the LysR transcriptional regulatory family.</text>
</comment>
<protein>
    <submittedName>
        <fullName evidence="3">LysR family transcriptional regulator</fullName>
    </submittedName>
</protein>
<feature type="domain" description="LysR substrate-binding" evidence="2">
    <location>
        <begin position="32"/>
        <end position="237"/>
    </location>
</feature>
<dbReference type="AlphaFoldDB" id="G6EZ63"/>
<dbReference type="STRING" id="1088868.CIN_07330"/>
<sequence>MTDEGKLILAGAHRIIKELDELQAAIDNHHNKISGKLKILAPLGFGRKYIAPLLGRYMSSHPHLEVELTLSDAPDWFSFNQWDLVIYIGNLKDSSMRCIKLASNQRFLCAAPAYLERYSMPTTPSELQQHVCIALRENNEDVTLWNFQQNKKNISIRIQPQYSSNEGATVKEWALSGLGIAMRSEWDVAAYFRNGELIQILPSYQLPNADIVILTSENSTKRSAKIEKFTQLLQEAFLHTPWNTDE</sequence>
<name>G6EZ63_9PROT</name>
<dbReference type="Pfam" id="PF03466">
    <property type="entry name" value="LysR_substrate"/>
    <property type="match status" value="1"/>
</dbReference>
<dbReference type="SUPFAM" id="SSF53850">
    <property type="entry name" value="Periplasmic binding protein-like II"/>
    <property type="match status" value="1"/>
</dbReference>
<reference evidence="3 4" key="1">
    <citation type="submission" date="2011-10" db="EMBL/GenBank/DDBJ databases">
        <title>Genome Sequence of Commensalibacter intestini A911, isolated from Drosophila gut.</title>
        <authorList>
            <person name="Lee W.-J."/>
            <person name="Kim E.-K."/>
        </authorList>
    </citation>
    <scope>NUCLEOTIDE SEQUENCE [LARGE SCALE GENOMIC DNA]</scope>
    <source>
        <strain evidence="3 4">A911</strain>
    </source>
</reference>
<gene>
    <name evidence="3" type="ORF">CIN_07330</name>
</gene>
<dbReference type="GO" id="GO:0043565">
    <property type="term" value="F:sequence-specific DNA binding"/>
    <property type="evidence" value="ECO:0007669"/>
    <property type="project" value="TreeGrafter"/>
</dbReference>
<proteinExistence type="inferred from homology"/>
<evidence type="ECO:0000313" key="3">
    <source>
        <dbReference type="EMBL" id="EHD14801.1"/>
    </source>
</evidence>
<dbReference type="Proteomes" id="UP000005939">
    <property type="component" value="Unassembled WGS sequence"/>
</dbReference>
<dbReference type="InterPro" id="IPR005119">
    <property type="entry name" value="LysR_subst-bd"/>
</dbReference>
<dbReference type="InterPro" id="IPR058163">
    <property type="entry name" value="LysR-type_TF_proteobact-type"/>
</dbReference>
<dbReference type="EMBL" id="AGFR01000003">
    <property type="protein sequence ID" value="EHD14801.1"/>
    <property type="molecule type" value="Genomic_DNA"/>
</dbReference>
<evidence type="ECO:0000256" key="1">
    <source>
        <dbReference type="ARBA" id="ARBA00009437"/>
    </source>
</evidence>
<dbReference type="PANTHER" id="PTHR30537:SF5">
    <property type="entry name" value="HTH-TYPE TRANSCRIPTIONAL ACTIVATOR TTDR-RELATED"/>
    <property type="match status" value="1"/>
</dbReference>
<dbReference type="GO" id="GO:0006351">
    <property type="term" value="P:DNA-templated transcription"/>
    <property type="evidence" value="ECO:0007669"/>
    <property type="project" value="TreeGrafter"/>
</dbReference>